<feature type="compositionally biased region" description="Low complexity" evidence="1">
    <location>
        <begin position="116"/>
        <end position="136"/>
    </location>
</feature>
<sequence length="455" mass="48283">MRTSSRATTSRQQPAGADDSMPPLAMSPAAPKDSHNDPSWLRVGLTLTVALPAGIALGWGAFQLWPGATVRPFSTSTTIAATDAPSGTLSLRETDGLTVDGPEPDGPTADGPGDESSAATTDAPGGTGASAATDAPPSSPVAEQEDWIPETLSTQRTRLFARMRRGLRLDEAQMAAVEAIFAASPVLGQGNPEITQHPMARSTCRERRAAAGVVDVDEPRCGGPHRVPVFNPEAGQAARDARVCVDQFEFPGLPCEYPVVHVRAREAALLCKAVGKRLCDAHEWEGACAGALRPVEKEYTWGRPRPEAKHQHNVTRTRVWSYGPEKDHPRCATGSVRTPGCPGGGYDKCGSNTYPAGAFPACGSPFGAFDLHGNVAEHMSFPLRPEELGAAGGDGMTEMKGSWFVFATVNAHEDDCRWRAPDWHGTRVMSETSHLNYHLGFRCCADVADAALAAP</sequence>
<keyword evidence="4" id="KW-1185">Reference proteome</keyword>
<reference evidence="3 4" key="1">
    <citation type="submission" date="2015-07" db="EMBL/GenBank/DDBJ databases">
        <title>Genome analysis of myxobacterium Chondromyces crocatus Cm c5 reveals a high potential for natural compound synthesis and the genetic basis for the loss of fruiting body formation.</title>
        <authorList>
            <person name="Zaburannyi N."/>
            <person name="Bunk B."/>
            <person name="Maier J."/>
            <person name="Overmann J."/>
            <person name="Mueller R."/>
        </authorList>
    </citation>
    <scope>NUCLEOTIDE SEQUENCE [LARGE SCALE GENOMIC DNA]</scope>
    <source>
        <strain evidence="3 4">Cm c5</strain>
    </source>
</reference>
<dbReference type="GO" id="GO:0120147">
    <property type="term" value="F:formylglycine-generating oxidase activity"/>
    <property type="evidence" value="ECO:0007669"/>
    <property type="project" value="TreeGrafter"/>
</dbReference>
<evidence type="ECO:0000256" key="1">
    <source>
        <dbReference type="SAM" id="MobiDB-lite"/>
    </source>
</evidence>
<feature type="region of interest" description="Disordered" evidence="1">
    <location>
        <begin position="1"/>
        <end position="36"/>
    </location>
</feature>
<dbReference type="Proteomes" id="UP000067626">
    <property type="component" value="Chromosome"/>
</dbReference>
<feature type="compositionally biased region" description="Polar residues" evidence="1">
    <location>
        <begin position="1"/>
        <end position="13"/>
    </location>
</feature>
<dbReference type="InterPro" id="IPR005532">
    <property type="entry name" value="SUMF_dom"/>
</dbReference>
<organism evidence="3 4">
    <name type="scientific">Chondromyces crocatus</name>
    <dbReference type="NCBI Taxonomy" id="52"/>
    <lineage>
        <taxon>Bacteria</taxon>
        <taxon>Pseudomonadati</taxon>
        <taxon>Myxococcota</taxon>
        <taxon>Polyangia</taxon>
        <taxon>Polyangiales</taxon>
        <taxon>Polyangiaceae</taxon>
        <taxon>Chondromyces</taxon>
    </lineage>
</organism>
<feature type="domain" description="Sulfatase-modifying factor enzyme-like" evidence="2">
    <location>
        <begin position="257"/>
        <end position="404"/>
    </location>
</feature>
<feature type="region of interest" description="Disordered" evidence="1">
    <location>
        <begin position="80"/>
        <end position="150"/>
    </location>
</feature>
<dbReference type="InterPro" id="IPR042095">
    <property type="entry name" value="SUMF_sf"/>
</dbReference>
<dbReference type="AlphaFoldDB" id="A0A0K1EC77"/>
<proteinExistence type="predicted"/>
<feature type="compositionally biased region" description="Polar residues" evidence="1">
    <location>
        <begin position="80"/>
        <end position="91"/>
    </location>
</feature>
<name>A0A0K1EC77_CHOCO</name>
<dbReference type="STRING" id="52.CMC5_026220"/>
<feature type="compositionally biased region" description="Low complexity" evidence="1">
    <location>
        <begin position="20"/>
        <end position="31"/>
    </location>
</feature>
<dbReference type="KEGG" id="ccro:CMC5_026220"/>
<dbReference type="InterPro" id="IPR016187">
    <property type="entry name" value="CTDL_fold"/>
</dbReference>
<gene>
    <name evidence="3" type="ORF">CMC5_026220</name>
</gene>
<dbReference type="PANTHER" id="PTHR23150">
    <property type="entry name" value="SULFATASE MODIFYING FACTOR 1, 2"/>
    <property type="match status" value="1"/>
</dbReference>
<dbReference type="Pfam" id="PF03781">
    <property type="entry name" value="FGE-sulfatase"/>
    <property type="match status" value="1"/>
</dbReference>
<dbReference type="RefSeq" id="WP_082362438.1">
    <property type="nucleotide sequence ID" value="NZ_CP012159.1"/>
</dbReference>
<dbReference type="InterPro" id="IPR051043">
    <property type="entry name" value="Sulfatase_Mod_Factor_Kinase"/>
</dbReference>
<evidence type="ECO:0000313" key="4">
    <source>
        <dbReference type="Proteomes" id="UP000067626"/>
    </source>
</evidence>
<evidence type="ECO:0000259" key="2">
    <source>
        <dbReference type="Pfam" id="PF03781"/>
    </source>
</evidence>
<dbReference type="Gene3D" id="3.90.1580.10">
    <property type="entry name" value="paralog of FGE (formylglycine-generating enzyme)"/>
    <property type="match status" value="1"/>
</dbReference>
<dbReference type="EMBL" id="CP012159">
    <property type="protein sequence ID" value="AKT38475.1"/>
    <property type="molecule type" value="Genomic_DNA"/>
</dbReference>
<accession>A0A0K1EC77</accession>
<protein>
    <recommendedName>
        <fullName evidence="2">Sulfatase-modifying factor enzyme-like domain-containing protein</fullName>
    </recommendedName>
</protein>
<dbReference type="OrthoDB" id="9804878at2"/>
<evidence type="ECO:0000313" key="3">
    <source>
        <dbReference type="EMBL" id="AKT38475.1"/>
    </source>
</evidence>
<dbReference type="PANTHER" id="PTHR23150:SF19">
    <property type="entry name" value="FORMYLGLYCINE-GENERATING ENZYME"/>
    <property type="match status" value="1"/>
</dbReference>
<dbReference type="SUPFAM" id="SSF56436">
    <property type="entry name" value="C-type lectin-like"/>
    <property type="match status" value="1"/>
</dbReference>